<gene>
    <name evidence="16" type="primary">coaX</name>
    <name evidence="17" type="ORF">C8N46_11020</name>
</gene>
<dbReference type="HAMAP" id="MF_01274">
    <property type="entry name" value="Pantothen_kinase_3"/>
    <property type="match status" value="1"/>
</dbReference>
<comment type="subunit">
    <text evidence="5 16">Homodimer.</text>
</comment>
<organism evidence="17 18">
    <name type="scientific">Kordia periserrulae</name>
    <dbReference type="NCBI Taxonomy" id="701523"/>
    <lineage>
        <taxon>Bacteria</taxon>
        <taxon>Pseudomonadati</taxon>
        <taxon>Bacteroidota</taxon>
        <taxon>Flavobacteriia</taxon>
        <taxon>Flavobacteriales</taxon>
        <taxon>Flavobacteriaceae</taxon>
        <taxon>Kordia</taxon>
    </lineage>
</organism>
<feature type="binding site" evidence="16">
    <location>
        <position position="173"/>
    </location>
    <ligand>
        <name>substrate</name>
    </ligand>
</feature>
<evidence type="ECO:0000256" key="8">
    <source>
        <dbReference type="ARBA" id="ARBA00022679"/>
    </source>
</evidence>
<evidence type="ECO:0000256" key="5">
    <source>
        <dbReference type="ARBA" id="ARBA00011738"/>
    </source>
</evidence>
<feature type="binding site" evidence="16">
    <location>
        <position position="118"/>
    </location>
    <ligand>
        <name>K(+)</name>
        <dbReference type="ChEBI" id="CHEBI:29103"/>
    </ligand>
</feature>
<comment type="function">
    <text evidence="16">Catalyzes the phosphorylation of pantothenate (Pan), the first step in CoA biosynthesis.</text>
</comment>
<keyword evidence="13 16" id="KW-0173">Coenzyme A biosynthesis</keyword>
<comment type="subcellular location">
    <subcellularLocation>
        <location evidence="3 16">Cytoplasm</location>
    </subcellularLocation>
</comment>
<keyword evidence="7 16" id="KW-0963">Cytoplasm</keyword>
<keyword evidence="11 16" id="KW-0067">ATP-binding</keyword>
<dbReference type="OrthoDB" id="9804707at2"/>
<comment type="cofactor">
    <cofactor evidence="2">
        <name>K(+)</name>
        <dbReference type="ChEBI" id="CHEBI:29103"/>
    </cofactor>
</comment>
<comment type="similarity">
    <text evidence="14 16">Belongs to the type III pantothenate kinase family.</text>
</comment>
<feature type="binding site" evidence="16">
    <location>
        <begin position="6"/>
        <end position="13"/>
    </location>
    <ligand>
        <name>ATP</name>
        <dbReference type="ChEBI" id="CHEBI:30616"/>
    </ligand>
</feature>
<evidence type="ECO:0000256" key="16">
    <source>
        <dbReference type="HAMAP-Rule" id="MF_01274"/>
    </source>
</evidence>
<evidence type="ECO:0000313" key="17">
    <source>
        <dbReference type="EMBL" id="PTX59191.1"/>
    </source>
</evidence>
<evidence type="ECO:0000256" key="6">
    <source>
        <dbReference type="ARBA" id="ARBA00012102"/>
    </source>
</evidence>
<proteinExistence type="inferred from homology"/>
<evidence type="ECO:0000256" key="1">
    <source>
        <dbReference type="ARBA" id="ARBA00001206"/>
    </source>
</evidence>
<dbReference type="SUPFAM" id="SSF53067">
    <property type="entry name" value="Actin-like ATPase domain"/>
    <property type="match status" value="2"/>
</dbReference>
<evidence type="ECO:0000256" key="15">
    <source>
        <dbReference type="ARBA" id="ARBA00040883"/>
    </source>
</evidence>
<keyword evidence="18" id="KW-1185">Reference proteome</keyword>
<dbReference type="EC" id="2.7.1.33" evidence="6 16"/>
<keyword evidence="9 16" id="KW-0547">Nucleotide-binding</keyword>
<dbReference type="EMBL" id="QBKT01000010">
    <property type="protein sequence ID" value="PTX59191.1"/>
    <property type="molecule type" value="Genomic_DNA"/>
</dbReference>
<keyword evidence="10 16" id="KW-0418">Kinase</keyword>
<dbReference type="UniPathway" id="UPA00241">
    <property type="reaction ID" value="UER00352"/>
</dbReference>
<evidence type="ECO:0000256" key="10">
    <source>
        <dbReference type="ARBA" id="ARBA00022777"/>
    </source>
</evidence>
<dbReference type="InterPro" id="IPR043129">
    <property type="entry name" value="ATPase_NBD"/>
</dbReference>
<dbReference type="GO" id="GO:0005524">
    <property type="term" value="F:ATP binding"/>
    <property type="evidence" value="ECO:0007669"/>
    <property type="project" value="UniProtKB-UniRule"/>
</dbReference>
<keyword evidence="16" id="KW-0479">Metal-binding</keyword>
<dbReference type="Proteomes" id="UP000244090">
    <property type="component" value="Unassembled WGS sequence"/>
</dbReference>
<dbReference type="GO" id="GO:0004594">
    <property type="term" value="F:pantothenate kinase activity"/>
    <property type="evidence" value="ECO:0007669"/>
    <property type="project" value="UniProtKB-UniRule"/>
</dbReference>
<evidence type="ECO:0000256" key="14">
    <source>
        <dbReference type="ARBA" id="ARBA00038036"/>
    </source>
</evidence>
<dbReference type="RefSeq" id="WP_108116362.1">
    <property type="nucleotide sequence ID" value="NZ_QBKT01000010.1"/>
</dbReference>
<evidence type="ECO:0000256" key="4">
    <source>
        <dbReference type="ARBA" id="ARBA00005225"/>
    </source>
</evidence>
<dbReference type="Gene3D" id="3.30.420.40">
    <property type="match status" value="2"/>
</dbReference>
<evidence type="ECO:0000256" key="2">
    <source>
        <dbReference type="ARBA" id="ARBA00001958"/>
    </source>
</evidence>
<dbReference type="GO" id="GO:0046872">
    <property type="term" value="F:metal ion binding"/>
    <property type="evidence" value="ECO:0007669"/>
    <property type="project" value="UniProtKB-KW"/>
</dbReference>
<dbReference type="NCBIfam" id="NF009853">
    <property type="entry name" value="PRK13320.1-5"/>
    <property type="match status" value="1"/>
</dbReference>
<evidence type="ECO:0000256" key="13">
    <source>
        <dbReference type="ARBA" id="ARBA00022993"/>
    </source>
</evidence>
<evidence type="ECO:0000256" key="11">
    <source>
        <dbReference type="ARBA" id="ARBA00022840"/>
    </source>
</evidence>
<feature type="active site" description="Proton acceptor" evidence="16">
    <location>
        <position position="97"/>
    </location>
</feature>
<dbReference type="GO" id="GO:0005737">
    <property type="term" value="C:cytoplasm"/>
    <property type="evidence" value="ECO:0007669"/>
    <property type="project" value="UniProtKB-SubCell"/>
</dbReference>
<feature type="binding site" evidence="16">
    <location>
        <begin position="95"/>
        <end position="98"/>
    </location>
    <ligand>
        <name>substrate</name>
    </ligand>
</feature>
<feature type="binding site" evidence="16">
    <location>
        <position position="88"/>
    </location>
    <ligand>
        <name>substrate</name>
    </ligand>
</feature>
<keyword evidence="12 16" id="KW-0630">Potassium</keyword>
<dbReference type="NCBIfam" id="TIGR00671">
    <property type="entry name" value="baf"/>
    <property type="match status" value="1"/>
</dbReference>
<dbReference type="PANTHER" id="PTHR34265:SF1">
    <property type="entry name" value="TYPE III PANTOTHENATE KINASE"/>
    <property type="match status" value="1"/>
</dbReference>
<protein>
    <recommendedName>
        <fullName evidence="15 16">Type III pantothenate kinase</fullName>
        <ecNumber evidence="6 16">2.7.1.33</ecNumber>
    </recommendedName>
    <alternativeName>
        <fullName evidence="16">PanK-III</fullName>
    </alternativeName>
    <alternativeName>
        <fullName evidence="16">Pantothenic acid kinase</fullName>
    </alternativeName>
</protein>
<comment type="catalytic activity">
    <reaction evidence="1 16">
        <text>(R)-pantothenate + ATP = (R)-4'-phosphopantothenate + ADP + H(+)</text>
        <dbReference type="Rhea" id="RHEA:16373"/>
        <dbReference type="ChEBI" id="CHEBI:10986"/>
        <dbReference type="ChEBI" id="CHEBI:15378"/>
        <dbReference type="ChEBI" id="CHEBI:29032"/>
        <dbReference type="ChEBI" id="CHEBI:30616"/>
        <dbReference type="ChEBI" id="CHEBI:456216"/>
        <dbReference type="EC" id="2.7.1.33"/>
    </reaction>
</comment>
<sequence>MNLIVDAGNTYVKVAVFQKDNMLFYESFKKEVFQKKIEKILQEYVKIDRMITSSVTTLSSDTQQFLQNLRIEVHTLTHQTKVPFQNTYATPKTLGVDRIALVVAAVTKYPKQNVLVIDAGTCITYDFKTDKEVYLGGGISPGIQLRYKTLNLLTANLPLLEPKMPENYIGNSTENAIHSGVSIGVITEIDGIIDRYKEQFEHLTVILTGGDTNFLAKRLKNTIFANSKFLLEGLNNVLEYIRYND</sequence>
<dbReference type="GO" id="GO:0015937">
    <property type="term" value="P:coenzyme A biosynthetic process"/>
    <property type="evidence" value="ECO:0007669"/>
    <property type="project" value="UniProtKB-UniRule"/>
</dbReference>
<evidence type="ECO:0000313" key="18">
    <source>
        <dbReference type="Proteomes" id="UP000244090"/>
    </source>
</evidence>
<evidence type="ECO:0000256" key="12">
    <source>
        <dbReference type="ARBA" id="ARBA00022958"/>
    </source>
</evidence>
<comment type="pathway">
    <text evidence="4 16">Cofactor biosynthesis; coenzyme A biosynthesis; CoA from (R)-pantothenate: step 1/5.</text>
</comment>
<comment type="cofactor">
    <cofactor evidence="16">
        <name>NH4(+)</name>
        <dbReference type="ChEBI" id="CHEBI:28938"/>
    </cofactor>
    <cofactor evidence="16">
        <name>K(+)</name>
        <dbReference type="ChEBI" id="CHEBI:29103"/>
    </cofactor>
    <text evidence="16">A monovalent cation. Ammonium or potassium.</text>
</comment>
<evidence type="ECO:0000256" key="3">
    <source>
        <dbReference type="ARBA" id="ARBA00004496"/>
    </source>
</evidence>
<dbReference type="CDD" id="cd24015">
    <property type="entry name" value="ASKHA_NBD_PanK-III"/>
    <property type="match status" value="1"/>
</dbReference>
<feature type="binding site" evidence="16">
    <location>
        <position position="121"/>
    </location>
    <ligand>
        <name>ATP</name>
        <dbReference type="ChEBI" id="CHEBI:30616"/>
    </ligand>
</feature>
<dbReference type="Pfam" id="PF03309">
    <property type="entry name" value="Pan_kinase"/>
    <property type="match status" value="1"/>
</dbReference>
<dbReference type="PANTHER" id="PTHR34265">
    <property type="entry name" value="TYPE III PANTOTHENATE KINASE"/>
    <property type="match status" value="1"/>
</dbReference>
<keyword evidence="8 16" id="KW-0808">Transferase</keyword>
<accession>A0A2T6BSX5</accession>
<reference evidence="17 18" key="1">
    <citation type="submission" date="2018-04" db="EMBL/GenBank/DDBJ databases">
        <title>Genomic Encyclopedia of Archaeal and Bacterial Type Strains, Phase II (KMG-II): from individual species to whole genera.</title>
        <authorList>
            <person name="Goeker M."/>
        </authorList>
    </citation>
    <scope>NUCLEOTIDE SEQUENCE [LARGE SCALE GENOMIC DNA]</scope>
    <source>
        <strain evidence="17 18">DSM 25731</strain>
    </source>
</reference>
<evidence type="ECO:0000256" key="9">
    <source>
        <dbReference type="ARBA" id="ARBA00022741"/>
    </source>
</evidence>
<name>A0A2T6BSX5_9FLAO</name>
<dbReference type="AlphaFoldDB" id="A0A2T6BSX5"/>
<comment type="caution">
    <text evidence="17">The sequence shown here is derived from an EMBL/GenBank/DDBJ whole genome shotgun (WGS) entry which is preliminary data.</text>
</comment>
<evidence type="ECO:0000256" key="7">
    <source>
        <dbReference type="ARBA" id="ARBA00022490"/>
    </source>
</evidence>
<dbReference type="InterPro" id="IPR004619">
    <property type="entry name" value="Type_III_PanK"/>
</dbReference>